<dbReference type="InParanoid" id="G0M8Z4"/>
<keyword evidence="1" id="KW-1133">Transmembrane helix</keyword>
<feature type="transmembrane region" description="Helical" evidence="1">
    <location>
        <begin position="198"/>
        <end position="223"/>
    </location>
</feature>
<evidence type="ECO:0000256" key="1">
    <source>
        <dbReference type="SAM" id="Phobius"/>
    </source>
</evidence>
<proteinExistence type="predicted"/>
<dbReference type="Proteomes" id="UP000008068">
    <property type="component" value="Unassembled WGS sequence"/>
</dbReference>
<organism evidence="3">
    <name type="scientific">Caenorhabditis brenneri</name>
    <name type="common">Nematode worm</name>
    <dbReference type="NCBI Taxonomy" id="135651"/>
    <lineage>
        <taxon>Eukaryota</taxon>
        <taxon>Metazoa</taxon>
        <taxon>Ecdysozoa</taxon>
        <taxon>Nematoda</taxon>
        <taxon>Chromadorea</taxon>
        <taxon>Rhabditida</taxon>
        <taxon>Rhabditina</taxon>
        <taxon>Rhabditomorpha</taxon>
        <taxon>Rhabditoidea</taxon>
        <taxon>Rhabditidae</taxon>
        <taxon>Peloderinae</taxon>
        <taxon>Caenorhabditis</taxon>
    </lineage>
</organism>
<dbReference type="HOGENOM" id="CLU_036335_0_0_1"/>
<dbReference type="AlphaFoldDB" id="G0M8Z4"/>
<sequence length="331" mass="38365">MYTNWAHFYIPKFNGLCSFLVNPLFIFIIFNDKKLQLGNYRYLLLYFAIFNMTCSTCDILVPMCVHDHRYAFSVFIFDGIFVKYSEINQFVLAFRCSFISATYAILHAHFAYRFLVIFNNKFLRKYFLPYGMILTVVWCIFHMVYWTVACYSFIGADRERKLYMRDSIREVYGLDSLDLNMIVTLYRDGSYDAVQKSLIGIVSITFLSVDSVLLYFILGLLIIRKLNANGLIMSKKTKKLQTQLMKALVVQSVIPTVVSFAPCICSWYQPVFGIELGRGVYHAATIAVSAFPFFDPLAILFFVPTFRQRIQEQIKGIVTFNSSRTTSDNNT</sequence>
<dbReference type="OMA" id="AIFNMAC"/>
<keyword evidence="3" id="KW-1185">Reference proteome</keyword>
<dbReference type="PANTHER" id="PTHR45907:SF11">
    <property type="entry name" value="SERPENTINE RECEPTOR, CLASS J"/>
    <property type="match status" value="1"/>
</dbReference>
<dbReference type="InterPro" id="IPR019423">
    <property type="entry name" value="7TM_GPCR_serpentine_rcpt_Srj"/>
</dbReference>
<evidence type="ECO:0000313" key="2">
    <source>
        <dbReference type="EMBL" id="EGT30701.1"/>
    </source>
</evidence>
<feature type="transmembrane region" description="Helical" evidence="1">
    <location>
        <begin position="12"/>
        <end position="30"/>
    </location>
</feature>
<dbReference type="SUPFAM" id="SSF81321">
    <property type="entry name" value="Family A G protein-coupled receptor-like"/>
    <property type="match status" value="1"/>
</dbReference>
<feature type="transmembrane region" description="Helical" evidence="1">
    <location>
        <begin position="42"/>
        <end position="61"/>
    </location>
</feature>
<reference evidence="3" key="1">
    <citation type="submission" date="2011-07" db="EMBL/GenBank/DDBJ databases">
        <authorList>
            <consortium name="Caenorhabditis brenneri Sequencing and Analysis Consortium"/>
            <person name="Wilson R.K."/>
        </authorList>
    </citation>
    <scope>NUCLEOTIDE SEQUENCE [LARGE SCALE GENOMIC DNA]</scope>
    <source>
        <strain evidence="3">PB2801</strain>
    </source>
</reference>
<dbReference type="PANTHER" id="PTHR45907">
    <property type="entry name" value="SERPENTINE RECEPTOR, CLASS J"/>
    <property type="match status" value="1"/>
</dbReference>
<evidence type="ECO:0008006" key="4">
    <source>
        <dbReference type="Google" id="ProtNLM"/>
    </source>
</evidence>
<evidence type="ECO:0000313" key="3">
    <source>
        <dbReference type="Proteomes" id="UP000008068"/>
    </source>
</evidence>
<protein>
    <recommendedName>
        <fullName evidence="4">Serpentine Receptor, class J</fullName>
    </recommendedName>
</protein>
<dbReference type="Pfam" id="PF10319">
    <property type="entry name" value="7TM_GPCR_Srj"/>
    <property type="match status" value="1"/>
</dbReference>
<feature type="transmembrane region" description="Helical" evidence="1">
    <location>
        <begin position="244"/>
        <end position="269"/>
    </location>
</feature>
<dbReference type="eggNOG" id="ENOG502TG5N">
    <property type="taxonomic scope" value="Eukaryota"/>
</dbReference>
<dbReference type="FunCoup" id="G0M8Z4">
    <property type="interactions" value="7"/>
</dbReference>
<keyword evidence="1" id="KW-0812">Transmembrane</keyword>
<feature type="transmembrane region" description="Helical" evidence="1">
    <location>
        <begin position="281"/>
        <end position="303"/>
    </location>
</feature>
<feature type="transmembrane region" description="Helical" evidence="1">
    <location>
        <begin position="92"/>
        <end position="115"/>
    </location>
</feature>
<accession>G0M8Z4</accession>
<name>G0M8Z4_CAEBE</name>
<gene>
    <name evidence="2" type="ORF">CAEBREN_19388</name>
</gene>
<dbReference type="EMBL" id="GL379787">
    <property type="protein sequence ID" value="EGT30701.1"/>
    <property type="molecule type" value="Genomic_DNA"/>
</dbReference>
<dbReference type="OrthoDB" id="5839280at2759"/>
<dbReference type="STRING" id="135651.G0M8Z4"/>
<keyword evidence="1" id="KW-0472">Membrane</keyword>
<feature type="transmembrane region" description="Helical" evidence="1">
    <location>
        <begin position="127"/>
        <end position="154"/>
    </location>
</feature>